<dbReference type="PANTHER" id="PTHR43139:SF52">
    <property type="entry name" value="SI:DKEY-122A22.2"/>
    <property type="match status" value="1"/>
</dbReference>
<name>W1PU97_AMBTC</name>
<sequence length="243" mass="27481">MSQCFSIVSFFGRRLHNLFVSHGLEPKAVDIDRETTIHCWVPKAGFTRPVLVLIHGFGPASMWQWNGQVPSLSREFDLVVPDLVFFGESTSISRERSEVFQAVSVIKLLETLGVERYSVAGTSYGGFVAYQMARMCPEKILRVVIASSGVNMKREDNGKLLQKAGVERIWDLMLPEKPSNLRTLVRLAVYRRVHMVPNFFLQDIIDTLYKENREEKKELLLGLTIGKEDTGDIEPLPQVIALG</sequence>
<evidence type="ECO:0000313" key="2">
    <source>
        <dbReference type="EMBL" id="ERN11256.1"/>
    </source>
</evidence>
<accession>W1PU97</accession>
<proteinExistence type="predicted"/>
<protein>
    <recommendedName>
        <fullName evidence="1">AB hydrolase-1 domain-containing protein</fullName>
    </recommendedName>
</protein>
<dbReference type="AlphaFoldDB" id="W1PU97"/>
<dbReference type="InterPro" id="IPR000073">
    <property type="entry name" value="AB_hydrolase_1"/>
</dbReference>
<dbReference type="HOGENOM" id="CLU_020336_10_2_1"/>
<dbReference type="eggNOG" id="KOG1454">
    <property type="taxonomic scope" value="Eukaryota"/>
</dbReference>
<dbReference type="PRINTS" id="PR00111">
    <property type="entry name" value="ABHYDROLASE"/>
</dbReference>
<dbReference type="Gene3D" id="3.40.50.1820">
    <property type="entry name" value="alpha/beta hydrolase"/>
    <property type="match status" value="1"/>
</dbReference>
<dbReference type="Gramene" id="ERN11256">
    <property type="protein sequence ID" value="ERN11256"/>
    <property type="gene ID" value="AMTR_s00024p00233790"/>
</dbReference>
<dbReference type="InterPro" id="IPR052370">
    <property type="entry name" value="Meta-cleavage_hydrolase"/>
</dbReference>
<feature type="domain" description="AB hydrolase-1" evidence="1">
    <location>
        <begin position="49"/>
        <end position="154"/>
    </location>
</feature>
<evidence type="ECO:0000313" key="3">
    <source>
        <dbReference type="Proteomes" id="UP000017836"/>
    </source>
</evidence>
<dbReference type="EMBL" id="KI392710">
    <property type="protein sequence ID" value="ERN11256.1"/>
    <property type="molecule type" value="Genomic_DNA"/>
</dbReference>
<dbReference type="SUPFAM" id="SSF53474">
    <property type="entry name" value="alpha/beta-Hydrolases"/>
    <property type="match status" value="1"/>
</dbReference>
<dbReference type="OMA" id="PEAIWQW"/>
<organism evidence="2 3">
    <name type="scientific">Amborella trichopoda</name>
    <dbReference type="NCBI Taxonomy" id="13333"/>
    <lineage>
        <taxon>Eukaryota</taxon>
        <taxon>Viridiplantae</taxon>
        <taxon>Streptophyta</taxon>
        <taxon>Embryophyta</taxon>
        <taxon>Tracheophyta</taxon>
        <taxon>Spermatophyta</taxon>
        <taxon>Magnoliopsida</taxon>
        <taxon>Amborellales</taxon>
        <taxon>Amborellaceae</taxon>
        <taxon>Amborella</taxon>
    </lineage>
</organism>
<gene>
    <name evidence="2" type="ORF">AMTR_s00024p00233790</name>
</gene>
<dbReference type="PANTHER" id="PTHR43139">
    <property type="entry name" value="SI:DKEY-122A22.2"/>
    <property type="match status" value="1"/>
</dbReference>
<dbReference type="Pfam" id="PF00561">
    <property type="entry name" value="Abhydrolase_1"/>
    <property type="match status" value="1"/>
</dbReference>
<dbReference type="InterPro" id="IPR029058">
    <property type="entry name" value="AB_hydrolase_fold"/>
</dbReference>
<dbReference type="Proteomes" id="UP000017836">
    <property type="component" value="Unassembled WGS sequence"/>
</dbReference>
<evidence type="ECO:0000259" key="1">
    <source>
        <dbReference type="Pfam" id="PF00561"/>
    </source>
</evidence>
<dbReference type="STRING" id="13333.W1PU97"/>
<keyword evidence="3" id="KW-1185">Reference proteome</keyword>
<reference evidence="3" key="1">
    <citation type="journal article" date="2013" name="Science">
        <title>The Amborella genome and the evolution of flowering plants.</title>
        <authorList>
            <consortium name="Amborella Genome Project"/>
        </authorList>
    </citation>
    <scope>NUCLEOTIDE SEQUENCE [LARGE SCALE GENOMIC DNA]</scope>
</reference>